<evidence type="ECO:0000313" key="3">
    <source>
        <dbReference type="EMBL" id="SEP83442.1"/>
    </source>
</evidence>
<proteinExistence type="predicted"/>
<keyword evidence="1" id="KW-1133">Transmembrane helix</keyword>
<keyword evidence="1" id="KW-0812">Transmembrane</keyword>
<keyword evidence="1" id="KW-0472">Membrane</keyword>
<name>A0A1H9B333_9ACTN</name>
<dbReference type="AlphaFoldDB" id="A0A1H9B333"/>
<dbReference type="Proteomes" id="UP000198504">
    <property type="component" value="Unassembled WGS sequence"/>
</dbReference>
<protein>
    <submittedName>
        <fullName evidence="3">Putative Flp pilus-assembly TadE/G-like</fullName>
    </submittedName>
</protein>
<dbReference type="STRING" id="1036181.SAMN05421756_101826"/>
<evidence type="ECO:0000256" key="1">
    <source>
        <dbReference type="SAM" id="Phobius"/>
    </source>
</evidence>
<dbReference type="InterPro" id="IPR028087">
    <property type="entry name" value="Tad_N"/>
</dbReference>
<feature type="domain" description="Putative Flp pilus-assembly TadG-like N-terminal" evidence="2">
    <location>
        <begin position="18"/>
        <end position="63"/>
    </location>
</feature>
<gene>
    <name evidence="3" type="ORF">SAMN05421756_101826</name>
</gene>
<evidence type="ECO:0000313" key="4">
    <source>
        <dbReference type="Proteomes" id="UP000198504"/>
    </source>
</evidence>
<reference evidence="4" key="1">
    <citation type="submission" date="2016-10" db="EMBL/GenBank/DDBJ databases">
        <authorList>
            <person name="Varghese N."/>
            <person name="Submissions S."/>
        </authorList>
    </citation>
    <scope>NUCLEOTIDE SEQUENCE [LARGE SCALE GENOMIC DNA]</scope>
    <source>
        <strain evidence="4">CGMCC 4.6856</strain>
    </source>
</reference>
<keyword evidence="4" id="KW-1185">Reference proteome</keyword>
<sequence>MTGRSGVRARRDERGLAVSVFVLAILAALVATAGLVIDGGQKVTAASQAEAAADGAARAAANAAATQRLAGRDGAGAGVLAAKAYLAGQPNVKGSVRLAGGVVRVDASATAPTIFLSAIGVGEVTGTGSATASVVPTGRER</sequence>
<organism evidence="3 4">
    <name type="scientific">Microlunatus flavus</name>
    <dbReference type="NCBI Taxonomy" id="1036181"/>
    <lineage>
        <taxon>Bacteria</taxon>
        <taxon>Bacillati</taxon>
        <taxon>Actinomycetota</taxon>
        <taxon>Actinomycetes</taxon>
        <taxon>Propionibacteriales</taxon>
        <taxon>Propionibacteriaceae</taxon>
        <taxon>Microlunatus</taxon>
    </lineage>
</organism>
<evidence type="ECO:0000259" key="2">
    <source>
        <dbReference type="Pfam" id="PF13400"/>
    </source>
</evidence>
<dbReference type="OrthoDB" id="9926496at2"/>
<accession>A0A1H9B333</accession>
<feature type="transmembrane region" description="Helical" evidence="1">
    <location>
        <begin position="16"/>
        <end position="37"/>
    </location>
</feature>
<dbReference type="Pfam" id="PF13400">
    <property type="entry name" value="Tad"/>
    <property type="match status" value="1"/>
</dbReference>
<dbReference type="EMBL" id="FOFA01000001">
    <property type="protein sequence ID" value="SEP83442.1"/>
    <property type="molecule type" value="Genomic_DNA"/>
</dbReference>